<name>A0AAJ0DFU5_9PEZI</name>
<dbReference type="Gene3D" id="3.40.50.150">
    <property type="entry name" value="Vaccinia Virus protein VP39"/>
    <property type="match status" value="1"/>
</dbReference>
<dbReference type="AlphaFoldDB" id="A0AAJ0DFU5"/>
<dbReference type="InterPro" id="IPR050508">
    <property type="entry name" value="Methyltransf_Superfamily"/>
</dbReference>
<dbReference type="GO" id="GO:0008168">
    <property type="term" value="F:methyltransferase activity"/>
    <property type="evidence" value="ECO:0007669"/>
    <property type="project" value="TreeGrafter"/>
</dbReference>
<dbReference type="Proteomes" id="UP001271007">
    <property type="component" value="Unassembled WGS sequence"/>
</dbReference>
<feature type="compositionally biased region" description="Pro residues" evidence="1">
    <location>
        <begin position="39"/>
        <end position="53"/>
    </location>
</feature>
<evidence type="ECO:0000256" key="1">
    <source>
        <dbReference type="SAM" id="MobiDB-lite"/>
    </source>
</evidence>
<keyword evidence="3" id="KW-1185">Reference proteome</keyword>
<evidence type="ECO:0000313" key="2">
    <source>
        <dbReference type="EMBL" id="KAK3049102.1"/>
    </source>
</evidence>
<dbReference type="InterPro" id="IPR029063">
    <property type="entry name" value="SAM-dependent_MTases_sf"/>
</dbReference>
<evidence type="ECO:0008006" key="4">
    <source>
        <dbReference type="Google" id="ProtNLM"/>
    </source>
</evidence>
<dbReference type="SUPFAM" id="SSF53335">
    <property type="entry name" value="S-adenosyl-L-methionine-dependent methyltransferases"/>
    <property type="match status" value="1"/>
</dbReference>
<dbReference type="CDD" id="cd02440">
    <property type="entry name" value="AdoMet_MTases"/>
    <property type="match status" value="1"/>
</dbReference>
<dbReference type="EMBL" id="JAWDJX010000042">
    <property type="protein sequence ID" value="KAK3049102.1"/>
    <property type="molecule type" value="Genomic_DNA"/>
</dbReference>
<organism evidence="2 3">
    <name type="scientific">Extremus antarcticus</name>
    <dbReference type="NCBI Taxonomy" id="702011"/>
    <lineage>
        <taxon>Eukaryota</taxon>
        <taxon>Fungi</taxon>
        <taxon>Dikarya</taxon>
        <taxon>Ascomycota</taxon>
        <taxon>Pezizomycotina</taxon>
        <taxon>Dothideomycetes</taxon>
        <taxon>Dothideomycetidae</taxon>
        <taxon>Mycosphaerellales</taxon>
        <taxon>Extremaceae</taxon>
        <taxon>Extremus</taxon>
    </lineage>
</organism>
<dbReference type="PANTHER" id="PTHR42912">
    <property type="entry name" value="METHYLTRANSFERASE"/>
    <property type="match status" value="1"/>
</dbReference>
<evidence type="ECO:0000313" key="3">
    <source>
        <dbReference type="Proteomes" id="UP001271007"/>
    </source>
</evidence>
<gene>
    <name evidence="2" type="ORF">LTR09_009521</name>
</gene>
<comment type="caution">
    <text evidence="2">The sequence shown here is derived from an EMBL/GenBank/DDBJ whole genome shotgun (WGS) entry which is preliminary data.</text>
</comment>
<feature type="region of interest" description="Disordered" evidence="1">
    <location>
        <begin position="1"/>
        <end position="55"/>
    </location>
</feature>
<reference evidence="2" key="1">
    <citation type="submission" date="2023-04" db="EMBL/GenBank/DDBJ databases">
        <title>Black Yeasts Isolated from many extreme environments.</title>
        <authorList>
            <person name="Coleine C."/>
            <person name="Stajich J.E."/>
            <person name="Selbmann L."/>
        </authorList>
    </citation>
    <scope>NUCLEOTIDE SEQUENCE</scope>
    <source>
        <strain evidence="2">CCFEE 5312</strain>
    </source>
</reference>
<proteinExistence type="predicted"/>
<dbReference type="PANTHER" id="PTHR42912:SF83">
    <property type="entry name" value="METHYLTRANSFERASE TYPE 11 DOMAIN-CONTAINING PROTEIN"/>
    <property type="match status" value="1"/>
</dbReference>
<protein>
    <recommendedName>
        <fullName evidence="4">S-adenosyl-L-methionine-dependent methyltransferase</fullName>
    </recommendedName>
</protein>
<sequence length="363" mass="39971">MPRTLRPQHVASSAPRATTRSPAPVHQPIHQQVQRPTIPLQPQPAAPAPPQPRLPNAYRYRATPWVLGSLLAGGLGFYTAKLLIAARTPCQNPGIAELVNQKDVSARYDDTADSFDSEVGISETLMGINRMRRELAQQCSGHVLEASCGTGRNLGYFDLGKEGKVESLTFVDLSPGMVEVCMRKWHILHDSKTGEMKPGLQVRFLKGSVIEKMPPAPGGKEKGGYDTIIQTMGLCSTPEPVELLENLVRHLDVSNPEARILLLEHGRSDREWMNNILDNAAEKHAEIHGCWFNRDIGALVEQAARKTGMEVVMERRRHVGTTWVFELKPGPGMTKPNIAAAAASSVGSEEVQQSTWTSWLGWK</sequence>
<dbReference type="Pfam" id="PF13489">
    <property type="entry name" value="Methyltransf_23"/>
    <property type="match status" value="1"/>
</dbReference>
<accession>A0AAJ0DFU5</accession>